<evidence type="ECO:0000313" key="4">
    <source>
        <dbReference type="Proteomes" id="UP000255283"/>
    </source>
</evidence>
<keyword evidence="1" id="KW-0802">TPR repeat</keyword>
<comment type="caution">
    <text evidence="3">The sequence shown here is derived from an EMBL/GenBank/DDBJ whole genome shotgun (WGS) entry which is preliminary data.</text>
</comment>
<dbReference type="GeneID" id="93537263"/>
<evidence type="ECO:0000313" key="3">
    <source>
        <dbReference type="EMBL" id="SUB96571.1"/>
    </source>
</evidence>
<dbReference type="Pfam" id="PF13414">
    <property type="entry name" value="TPR_11"/>
    <property type="match status" value="1"/>
</dbReference>
<feature type="signal peptide" evidence="2">
    <location>
        <begin position="1"/>
        <end position="22"/>
    </location>
</feature>
<dbReference type="Gene3D" id="1.25.40.10">
    <property type="entry name" value="Tetratricopeptide repeat domain"/>
    <property type="match status" value="1"/>
</dbReference>
<keyword evidence="2" id="KW-0732">Signal</keyword>
<organism evidence="3 4">
    <name type="scientific">Segatella buccae</name>
    <dbReference type="NCBI Taxonomy" id="28126"/>
    <lineage>
        <taxon>Bacteria</taxon>
        <taxon>Pseudomonadati</taxon>
        <taxon>Bacteroidota</taxon>
        <taxon>Bacteroidia</taxon>
        <taxon>Bacteroidales</taxon>
        <taxon>Prevotellaceae</taxon>
        <taxon>Segatella</taxon>
    </lineage>
</organism>
<feature type="repeat" description="TPR" evidence="1">
    <location>
        <begin position="142"/>
        <end position="175"/>
    </location>
</feature>
<evidence type="ECO:0000256" key="2">
    <source>
        <dbReference type="SAM" id="SignalP"/>
    </source>
</evidence>
<dbReference type="PROSITE" id="PS50005">
    <property type="entry name" value="TPR"/>
    <property type="match status" value="1"/>
</dbReference>
<keyword evidence="3" id="KW-0808">Transferase</keyword>
<reference evidence="3 4" key="1">
    <citation type="submission" date="2018-06" db="EMBL/GenBank/DDBJ databases">
        <authorList>
            <consortium name="Pathogen Informatics"/>
            <person name="Doyle S."/>
        </authorList>
    </citation>
    <scope>NUCLEOTIDE SEQUENCE [LARGE SCALE GENOMIC DNA]</scope>
    <source>
        <strain evidence="3 4">NCTC13063</strain>
    </source>
</reference>
<dbReference type="InterPro" id="IPR011990">
    <property type="entry name" value="TPR-like_helical_dom_sf"/>
</dbReference>
<accession>A0AAQ1ZLY1</accession>
<gene>
    <name evidence="3" type="ORF">NCTC13063_02335</name>
</gene>
<dbReference type="GO" id="GO:0016740">
    <property type="term" value="F:transferase activity"/>
    <property type="evidence" value="ECO:0007669"/>
    <property type="project" value="UniProtKB-KW"/>
</dbReference>
<evidence type="ECO:0000256" key="1">
    <source>
        <dbReference type="PROSITE-ProRule" id="PRU00339"/>
    </source>
</evidence>
<proteinExistence type="predicted"/>
<protein>
    <submittedName>
        <fullName evidence="3">Predicted O-linked N-acetylglucosamine transferase, SPINDLY family</fullName>
    </submittedName>
</protein>
<dbReference type="Proteomes" id="UP000255283">
    <property type="component" value="Unassembled WGS sequence"/>
</dbReference>
<dbReference type="RefSeq" id="WP_004343445.1">
    <property type="nucleotide sequence ID" value="NZ_CALLWX010000003.1"/>
</dbReference>
<dbReference type="SUPFAM" id="SSF48452">
    <property type="entry name" value="TPR-like"/>
    <property type="match status" value="1"/>
</dbReference>
<dbReference type="InterPro" id="IPR019734">
    <property type="entry name" value="TPR_rpt"/>
</dbReference>
<dbReference type="AlphaFoldDB" id="A0AAQ1ZLY1"/>
<feature type="chain" id="PRO_5043029033" evidence="2">
    <location>
        <begin position="23"/>
        <end position="265"/>
    </location>
</feature>
<sequence length="265" mass="30561">MTKTLLAALLALSVLLPCMVRAQQQERSFPTVPHNGYEALLASRKAFENRQYNLANFYADKALHDTLTARQAAEIKISCMKELMKSKADSAQYLVALLQLHDMAPRNKLFLKQLIEFFTLPGHEQEMRQFATDEIRKDSTNRLGWVLKGETFMRSGKWDEAIGHFRQAVAIDSSFVEAIYNIGICHCSKGVELKDSFLTGKKRLSAQEKKLVSEEFMQAKKALERVRSLDPRWAVVDWRKALYQIYYVLRENDKAREVKALLEQR</sequence>
<dbReference type="EMBL" id="UGTJ01000002">
    <property type="protein sequence ID" value="SUB96571.1"/>
    <property type="molecule type" value="Genomic_DNA"/>
</dbReference>
<name>A0AAQ1ZLY1_9BACT</name>